<gene>
    <name evidence="1" type="ORF">BACCAP_04191</name>
</gene>
<sequence length="82" mass="8876">MGSLIQISSGAAHAWSKRFLYASSGPGKMITSPETGFQEQSAQDSAQLALQEGKHTLDVLIRRPVKGSAFHGDPRILSHWAE</sequence>
<keyword evidence="2" id="KW-1185">Reference proteome</keyword>
<protein>
    <submittedName>
        <fullName evidence="1">Uncharacterized protein</fullName>
    </submittedName>
</protein>
<reference evidence="1 2" key="2">
    <citation type="submission" date="2007-06" db="EMBL/GenBank/DDBJ databases">
        <title>Draft genome sequence of Pseudoflavonifractor capillosus ATCC 29799.</title>
        <authorList>
            <person name="Sudarsanam P."/>
            <person name="Ley R."/>
            <person name="Guruge J."/>
            <person name="Turnbaugh P.J."/>
            <person name="Mahowald M."/>
            <person name="Liep D."/>
            <person name="Gordon J."/>
        </authorList>
    </citation>
    <scope>NUCLEOTIDE SEQUENCE [LARGE SCALE GENOMIC DNA]</scope>
    <source>
        <strain evidence="1 2">ATCC 29799</strain>
    </source>
</reference>
<proteinExistence type="predicted"/>
<comment type="caution">
    <text evidence="1">The sequence shown here is derived from an EMBL/GenBank/DDBJ whole genome shotgun (WGS) entry which is preliminary data.</text>
</comment>
<evidence type="ECO:0000313" key="2">
    <source>
        <dbReference type="Proteomes" id="UP000003639"/>
    </source>
</evidence>
<name>A6P124_9FIRM</name>
<reference evidence="1 2" key="1">
    <citation type="submission" date="2007-04" db="EMBL/GenBank/DDBJ databases">
        <authorList>
            <person name="Fulton L."/>
            <person name="Clifton S."/>
            <person name="Fulton B."/>
            <person name="Xu J."/>
            <person name="Minx P."/>
            <person name="Pepin K.H."/>
            <person name="Johnson M."/>
            <person name="Thiruvilangam P."/>
            <person name="Bhonagiri V."/>
            <person name="Nash W.E."/>
            <person name="Mardis E.R."/>
            <person name="Wilson R.K."/>
        </authorList>
    </citation>
    <scope>NUCLEOTIDE SEQUENCE [LARGE SCALE GENOMIC DNA]</scope>
    <source>
        <strain evidence="1 2">ATCC 29799</strain>
    </source>
</reference>
<organism evidence="1 2">
    <name type="scientific">Pseudoflavonifractor capillosus ATCC 29799</name>
    <dbReference type="NCBI Taxonomy" id="411467"/>
    <lineage>
        <taxon>Bacteria</taxon>
        <taxon>Bacillati</taxon>
        <taxon>Bacillota</taxon>
        <taxon>Clostridia</taxon>
        <taxon>Eubacteriales</taxon>
        <taxon>Oscillospiraceae</taxon>
        <taxon>Pseudoflavonifractor</taxon>
    </lineage>
</organism>
<dbReference type="EMBL" id="AAXG02000045">
    <property type="protein sequence ID" value="EDM98045.1"/>
    <property type="molecule type" value="Genomic_DNA"/>
</dbReference>
<dbReference type="AlphaFoldDB" id="A6P124"/>
<accession>A6P124</accession>
<dbReference type="Proteomes" id="UP000003639">
    <property type="component" value="Unassembled WGS sequence"/>
</dbReference>
<evidence type="ECO:0000313" key="1">
    <source>
        <dbReference type="EMBL" id="EDM98045.1"/>
    </source>
</evidence>